<protein>
    <recommendedName>
        <fullName evidence="6">DUF2235 domain-containing protein</fullName>
    </recommendedName>
</protein>
<name>A0A2S6FQS3_9PSED</name>
<feature type="region of interest" description="Disordered" evidence="1">
    <location>
        <begin position="517"/>
        <end position="569"/>
    </location>
</feature>
<dbReference type="InterPro" id="IPR054388">
    <property type="entry name" value="Tle1-like_C"/>
</dbReference>
<dbReference type="PANTHER" id="PTHR33840:SF1">
    <property type="entry name" value="TLE1 PHOSPHOLIPASE DOMAIN-CONTAINING PROTEIN"/>
    <property type="match status" value="1"/>
</dbReference>
<comment type="caution">
    <text evidence="4">The sequence shown here is derived from an EMBL/GenBank/DDBJ whole genome shotgun (WGS) entry which is preliminary data.</text>
</comment>
<evidence type="ECO:0000259" key="2">
    <source>
        <dbReference type="Pfam" id="PF09994"/>
    </source>
</evidence>
<sequence>MSEVKHASVCYPPPFPLEGRLPRRAHQVQQNISRHRQQERDYQDALSVAAGRRVMLPCCKSLHISLFFDGTGNNLNNDLYESTPPHPTNIARLFRATIGDGHAGGTGHRDSTSQRLTDAAGTGYGQYFKYYMPGVGTPFAEVGDLDYTMLGLAGAWYGEERINWGLLMIIDALRRALGQPRLDDASLLAAVKAMGTVPGMEWATGQTNRRVEFRKQLKAIEKPLHFALSQPQPGISKLLGIKLFVYGFSRGAAAARAFVSWLNELMRYTPALKLDDLELPVSVEYLGLLDTVASVGFADIVPVANGHMSWADGNQELPGGGLVKRCLHLVASHEQRLCFPLESIRRESGVYPVNSVEVIYPGVHSDQGGGYPPGDQGKAGNKDSIEGDGLLLSQIALNDLYGDAFAFGAPFKVPKNTLPIELRDELWRAMEDDLAQQFDVSTSLVTRFNAWRQLTLRLPSVNQPLPTDQTERYEPLPSTITLEQAVREQLGWITAWRIDRYAFASLRKTAFYLDASDTHADPDTRATAETQRKKAQADIEKNRLQQRARERNGRTPKTPLAPGLPSFDPDIARTQLREAAEEFRANYHDPDHLASSLSRVLPANAPSVAVLRIITADARVECRQMKAAGRARVSELFPPPERERNHWDEKSRGNVDESRNANQPAGLLRALFDDQVHDSRAWFLYSFGREPLGSYFRERMVFFGEASRRELALNPEMQAAMLASGMPLPAYAPAVAAGPPVMDAQQLAEVHQAIDAIWEDFYSKLGEADDAQA</sequence>
<evidence type="ECO:0000259" key="3">
    <source>
        <dbReference type="Pfam" id="PF22137"/>
    </source>
</evidence>
<evidence type="ECO:0008006" key="6">
    <source>
        <dbReference type="Google" id="ProtNLM"/>
    </source>
</evidence>
<feature type="region of interest" description="Disordered" evidence="1">
    <location>
        <begin position="639"/>
        <end position="660"/>
    </location>
</feature>
<dbReference type="Pfam" id="PF09994">
    <property type="entry name" value="T6SS_Tle1-like_cat"/>
    <property type="match status" value="1"/>
</dbReference>
<dbReference type="PANTHER" id="PTHR33840">
    <property type="match status" value="1"/>
</dbReference>
<evidence type="ECO:0000256" key="1">
    <source>
        <dbReference type="SAM" id="MobiDB-lite"/>
    </source>
</evidence>
<organism evidence="4 5">
    <name type="scientific">Pseudomonas laurylsulfatiphila</name>
    <dbReference type="NCBI Taxonomy" id="2011015"/>
    <lineage>
        <taxon>Bacteria</taxon>
        <taxon>Pseudomonadati</taxon>
        <taxon>Pseudomonadota</taxon>
        <taxon>Gammaproteobacteria</taxon>
        <taxon>Pseudomonadales</taxon>
        <taxon>Pseudomonadaceae</taxon>
        <taxon>Pseudomonas</taxon>
    </lineage>
</organism>
<dbReference type="Proteomes" id="UP000238541">
    <property type="component" value="Unassembled WGS sequence"/>
</dbReference>
<evidence type="ECO:0000313" key="4">
    <source>
        <dbReference type="EMBL" id="PPK39751.1"/>
    </source>
</evidence>
<feature type="compositionally biased region" description="Basic and acidic residues" evidence="1">
    <location>
        <begin position="640"/>
        <end position="659"/>
    </location>
</feature>
<gene>
    <name evidence="4" type="ORF">CD175_09725</name>
</gene>
<feature type="compositionally biased region" description="Basic and acidic residues" evidence="1">
    <location>
        <begin position="517"/>
        <end position="553"/>
    </location>
</feature>
<dbReference type="InterPro" id="IPR018712">
    <property type="entry name" value="Tle1-like_cat"/>
</dbReference>
<dbReference type="RefSeq" id="WP_104448756.1">
    <property type="nucleotide sequence ID" value="NZ_NIRS01000002.1"/>
</dbReference>
<proteinExistence type="predicted"/>
<accession>A0A2S6FQS3</accession>
<feature type="domain" description="T6SS Phospholipase effector Tle1-like catalytic" evidence="2">
    <location>
        <begin position="279"/>
        <end position="377"/>
    </location>
</feature>
<reference evidence="5" key="1">
    <citation type="submission" date="2017-06" db="EMBL/GenBank/DDBJ databases">
        <authorList>
            <person name="Furmanczyk E.M."/>
        </authorList>
    </citation>
    <scope>NUCLEOTIDE SEQUENCE [LARGE SCALE GENOMIC DNA]</scope>
    <source>
        <strain evidence="5">AP3_16</strain>
    </source>
</reference>
<dbReference type="Pfam" id="PF22137">
    <property type="entry name" value="T6SS_Tle1-like_C"/>
    <property type="match status" value="1"/>
</dbReference>
<keyword evidence="5" id="KW-1185">Reference proteome</keyword>
<evidence type="ECO:0000313" key="5">
    <source>
        <dbReference type="Proteomes" id="UP000238541"/>
    </source>
</evidence>
<dbReference type="AlphaFoldDB" id="A0A2S6FQS3"/>
<feature type="domain" description="T6SS Phospholipase effector Tle1-like C-terminal" evidence="3">
    <location>
        <begin position="444"/>
        <end position="712"/>
    </location>
</feature>
<dbReference type="EMBL" id="NIRS01000002">
    <property type="protein sequence ID" value="PPK39751.1"/>
    <property type="molecule type" value="Genomic_DNA"/>
</dbReference>